<gene>
    <name evidence="2" type="ORF">GCM10007938_40210</name>
</gene>
<protein>
    <submittedName>
        <fullName evidence="2">Uncharacterized protein</fullName>
    </submittedName>
</protein>
<reference evidence="3" key="1">
    <citation type="journal article" date="2019" name="Int. J. Syst. Evol. Microbiol.">
        <title>The Global Catalogue of Microorganisms (GCM) 10K type strain sequencing project: providing services to taxonomists for standard genome sequencing and annotation.</title>
        <authorList>
            <consortium name="The Broad Institute Genomics Platform"/>
            <consortium name="The Broad Institute Genome Sequencing Center for Infectious Disease"/>
            <person name="Wu L."/>
            <person name="Ma J."/>
        </authorList>
    </citation>
    <scope>NUCLEOTIDE SEQUENCE [LARGE SCALE GENOMIC DNA]</scope>
    <source>
        <strain evidence="3">NBRC 108723</strain>
    </source>
</reference>
<feature type="region of interest" description="Disordered" evidence="1">
    <location>
        <begin position="67"/>
        <end position="93"/>
    </location>
</feature>
<dbReference type="EMBL" id="BSPW01000097">
    <property type="protein sequence ID" value="GLT20238.1"/>
    <property type="molecule type" value="Genomic_DNA"/>
</dbReference>
<evidence type="ECO:0000313" key="3">
    <source>
        <dbReference type="Proteomes" id="UP001157138"/>
    </source>
</evidence>
<organism evidence="2 3">
    <name type="scientific">Vibrio zhanjiangensis</name>
    <dbReference type="NCBI Taxonomy" id="1046128"/>
    <lineage>
        <taxon>Bacteria</taxon>
        <taxon>Pseudomonadati</taxon>
        <taxon>Pseudomonadota</taxon>
        <taxon>Gammaproteobacteria</taxon>
        <taxon>Vibrionales</taxon>
        <taxon>Vibrionaceae</taxon>
        <taxon>Vibrio</taxon>
    </lineage>
</organism>
<evidence type="ECO:0000256" key="1">
    <source>
        <dbReference type="SAM" id="MobiDB-lite"/>
    </source>
</evidence>
<evidence type="ECO:0000313" key="2">
    <source>
        <dbReference type="EMBL" id="GLT20238.1"/>
    </source>
</evidence>
<dbReference type="RefSeq" id="WP_284194060.1">
    <property type="nucleotide sequence ID" value="NZ_BSPW01000097.1"/>
</dbReference>
<dbReference type="Proteomes" id="UP001157138">
    <property type="component" value="Unassembled WGS sequence"/>
</dbReference>
<name>A0ABQ6F3Z1_9VIBR</name>
<accession>A0ABQ6F3Z1</accession>
<keyword evidence="3" id="KW-1185">Reference proteome</keyword>
<feature type="compositionally biased region" description="Basic and acidic residues" evidence="1">
    <location>
        <begin position="67"/>
        <end position="92"/>
    </location>
</feature>
<comment type="caution">
    <text evidence="2">The sequence shown here is derived from an EMBL/GenBank/DDBJ whole genome shotgun (WGS) entry which is preliminary data.</text>
</comment>
<proteinExistence type="predicted"/>
<sequence>MNPTPEKNASREKLDEIKSLINDNPIWEDTFKGRKKKIQLSRRVNAAVDTAIKVRKQLEKITPEAMEAKQEGFKQEANKAHPEDSSKAEEVSTQRYKQWLEEQGSECKALTKKLTRSGIKPKRVG</sequence>